<evidence type="ECO:0000259" key="1">
    <source>
        <dbReference type="PROSITE" id="PS50980"/>
    </source>
</evidence>
<name>A0A0W8FUK8_9ZZZZ</name>
<dbReference type="EMBL" id="LNQE01000844">
    <property type="protein sequence ID" value="KUG24567.1"/>
    <property type="molecule type" value="Genomic_DNA"/>
</dbReference>
<accession>A0A0W8FUK8</accession>
<dbReference type="InterPro" id="IPR011762">
    <property type="entry name" value="COA_CT_N"/>
</dbReference>
<sequence>MDEKYKQRIDTLRQVKQTALLGGGQDKLDKIRKQGKLTARERIEYLLDEGSFVEHNLIIGYREGMPYDGLIAGYGKIHGRMVCVYSQDPTISGGSVGPMHGFKMYRAIEWALDMGVPLIGLHESPGARIPDVTSKSVFGEALERNGGSVFYVNTQGSGVIPQISAIMGSCAGIAVYSPALTDFIFMVDKKSEMFITGPKVVQAVTGEKLSKQELGGAEMHCKISGVADGRFKDDAELLDAIRELMTFLPQNADEQPPLIDLGDDPDRLTEELLDIVPSDATKAYDVRKAIKCIVDAGEFLEIKPEFAPEMVVGFARLDCRVVGIVANQPSFLAGSLTVDSSDKQARFMRFCDCYNIPIILLVDTSAYMPGKDQEQLGIIRHGAKVLYALCESTVPRVAVVLRKAYGGGNLGMGIIPAQRGTDMMFYWPITELGVMGAKATVELFMGEVIRSSPNPDETRDMFVRELEERTCNPMREAAYNPFINDVIEPKDTRKVLIQSLEFLSTKKKPPRYSKRHGNIPL</sequence>
<dbReference type="InterPro" id="IPR034733">
    <property type="entry name" value="AcCoA_carboxyl_beta"/>
</dbReference>
<dbReference type="AlphaFoldDB" id="A0A0W8FUK8"/>
<dbReference type="EC" id="6.4.1.2" evidence="3"/>
<dbReference type="SUPFAM" id="SSF52096">
    <property type="entry name" value="ClpP/crotonase"/>
    <property type="match status" value="2"/>
</dbReference>
<evidence type="ECO:0000313" key="3">
    <source>
        <dbReference type="EMBL" id="KUG24567.1"/>
    </source>
</evidence>
<dbReference type="InterPro" id="IPR011763">
    <property type="entry name" value="COA_CT_C"/>
</dbReference>
<dbReference type="PANTHER" id="PTHR43842">
    <property type="entry name" value="PROPIONYL-COA CARBOXYLASE BETA CHAIN"/>
    <property type="match status" value="1"/>
</dbReference>
<feature type="domain" description="CoA carboxyltransferase C-terminal" evidence="2">
    <location>
        <begin position="264"/>
        <end position="502"/>
    </location>
</feature>
<protein>
    <submittedName>
        <fullName evidence="3">Acetyl-coenzyme a carboxyl transferase alpha / beta chain</fullName>
        <ecNumber evidence="3">6.4.1.2</ecNumber>
        <ecNumber evidence="3">6.4.1.3</ecNumber>
    </submittedName>
</protein>
<organism evidence="3">
    <name type="scientific">hydrocarbon metagenome</name>
    <dbReference type="NCBI Taxonomy" id="938273"/>
    <lineage>
        <taxon>unclassified sequences</taxon>
        <taxon>metagenomes</taxon>
        <taxon>ecological metagenomes</taxon>
    </lineage>
</organism>
<dbReference type="PANTHER" id="PTHR43842:SF2">
    <property type="entry name" value="PROPIONYL-COA CARBOXYLASE BETA CHAIN, MITOCHONDRIAL"/>
    <property type="match status" value="1"/>
</dbReference>
<comment type="caution">
    <text evidence="3">The sequence shown here is derived from an EMBL/GenBank/DDBJ whole genome shotgun (WGS) entry which is preliminary data.</text>
</comment>
<dbReference type="GO" id="GO:0004658">
    <property type="term" value="F:propionyl-CoA carboxylase activity"/>
    <property type="evidence" value="ECO:0007669"/>
    <property type="project" value="UniProtKB-EC"/>
</dbReference>
<dbReference type="InterPro" id="IPR029045">
    <property type="entry name" value="ClpP/crotonase-like_dom_sf"/>
</dbReference>
<reference evidence="3" key="1">
    <citation type="journal article" date="2015" name="Proc. Natl. Acad. Sci. U.S.A.">
        <title>Networks of energetic and metabolic interactions define dynamics in microbial communities.</title>
        <authorList>
            <person name="Embree M."/>
            <person name="Liu J.K."/>
            <person name="Al-Bassam M.M."/>
            <person name="Zengler K."/>
        </authorList>
    </citation>
    <scope>NUCLEOTIDE SEQUENCE</scope>
</reference>
<evidence type="ECO:0000259" key="2">
    <source>
        <dbReference type="PROSITE" id="PS50989"/>
    </source>
</evidence>
<keyword evidence="3" id="KW-0436">Ligase</keyword>
<dbReference type="PROSITE" id="PS50980">
    <property type="entry name" value="COA_CT_NTER"/>
    <property type="match status" value="1"/>
</dbReference>
<dbReference type="PROSITE" id="PS50989">
    <property type="entry name" value="COA_CT_CTER"/>
    <property type="match status" value="1"/>
</dbReference>
<dbReference type="GO" id="GO:0016740">
    <property type="term" value="F:transferase activity"/>
    <property type="evidence" value="ECO:0007669"/>
    <property type="project" value="UniProtKB-KW"/>
</dbReference>
<keyword evidence="3" id="KW-0808">Transferase</keyword>
<dbReference type="EC" id="6.4.1.3" evidence="3"/>
<proteinExistence type="predicted"/>
<dbReference type="Gene3D" id="3.90.226.10">
    <property type="entry name" value="2-enoyl-CoA Hydratase, Chain A, domain 1"/>
    <property type="match status" value="2"/>
</dbReference>
<dbReference type="Pfam" id="PF01039">
    <property type="entry name" value="Carboxyl_trans"/>
    <property type="match status" value="1"/>
</dbReference>
<feature type="domain" description="CoA carboxyltransferase N-terminal" evidence="1">
    <location>
        <begin position="5"/>
        <end position="260"/>
    </location>
</feature>
<gene>
    <name evidence="3" type="ORF">ASZ90_005679</name>
</gene>
<dbReference type="GO" id="GO:0003989">
    <property type="term" value="F:acetyl-CoA carboxylase activity"/>
    <property type="evidence" value="ECO:0007669"/>
    <property type="project" value="UniProtKB-EC"/>
</dbReference>
<dbReference type="InterPro" id="IPR051047">
    <property type="entry name" value="AccD/PCCB"/>
</dbReference>